<dbReference type="InterPro" id="IPR036942">
    <property type="entry name" value="Beta-barrel_TonB_sf"/>
</dbReference>
<protein>
    <submittedName>
        <fullName evidence="15">TonB-dependent siderophore receptor</fullName>
    </submittedName>
</protein>
<proteinExistence type="inferred from homology"/>
<dbReference type="Gene3D" id="2.170.130.10">
    <property type="entry name" value="TonB-dependent receptor, plug domain"/>
    <property type="match status" value="1"/>
</dbReference>
<feature type="signal peptide" evidence="12">
    <location>
        <begin position="1"/>
        <end position="22"/>
    </location>
</feature>
<dbReference type="PROSITE" id="PS52016">
    <property type="entry name" value="TONB_DEPENDENT_REC_3"/>
    <property type="match status" value="1"/>
</dbReference>
<evidence type="ECO:0000256" key="2">
    <source>
        <dbReference type="ARBA" id="ARBA00009810"/>
    </source>
</evidence>
<dbReference type="InterPro" id="IPR000531">
    <property type="entry name" value="Beta-barrel_TonB"/>
</dbReference>
<feature type="domain" description="TonB-dependent receptor plug" evidence="14">
    <location>
        <begin position="80"/>
        <end position="178"/>
    </location>
</feature>
<keyword evidence="6 11" id="KW-0798">TonB box</keyword>
<organism evidence="15 16">
    <name type="scientific">Uliginosibacterium paludis</name>
    <dbReference type="NCBI Taxonomy" id="1615952"/>
    <lineage>
        <taxon>Bacteria</taxon>
        <taxon>Pseudomonadati</taxon>
        <taxon>Pseudomonadota</taxon>
        <taxon>Betaproteobacteria</taxon>
        <taxon>Rhodocyclales</taxon>
        <taxon>Zoogloeaceae</taxon>
        <taxon>Uliginosibacterium</taxon>
    </lineage>
</organism>
<dbReference type="EMBL" id="JBEWLZ010000003">
    <property type="protein sequence ID" value="MET1489612.1"/>
    <property type="molecule type" value="Genomic_DNA"/>
</dbReference>
<dbReference type="PANTHER" id="PTHR32552">
    <property type="entry name" value="FERRICHROME IRON RECEPTOR-RELATED"/>
    <property type="match status" value="1"/>
</dbReference>
<evidence type="ECO:0000256" key="10">
    <source>
        <dbReference type="PROSITE-ProRule" id="PRU01360"/>
    </source>
</evidence>
<evidence type="ECO:0000256" key="4">
    <source>
        <dbReference type="ARBA" id="ARBA00022452"/>
    </source>
</evidence>
<gene>
    <name evidence="15" type="ORF">ABVT11_07210</name>
</gene>
<evidence type="ECO:0000256" key="11">
    <source>
        <dbReference type="RuleBase" id="RU003357"/>
    </source>
</evidence>
<dbReference type="Pfam" id="PF07715">
    <property type="entry name" value="Plug"/>
    <property type="match status" value="1"/>
</dbReference>
<dbReference type="InterPro" id="IPR039426">
    <property type="entry name" value="TonB-dep_rcpt-like"/>
</dbReference>
<evidence type="ECO:0000256" key="6">
    <source>
        <dbReference type="ARBA" id="ARBA00023077"/>
    </source>
</evidence>
<evidence type="ECO:0000259" key="13">
    <source>
        <dbReference type="Pfam" id="PF00593"/>
    </source>
</evidence>
<reference evidence="15 16" key="1">
    <citation type="submission" date="2024-07" db="EMBL/GenBank/DDBJ databases">
        <title>Uliginosibacterium paludis KCTC:42655.</title>
        <authorList>
            <person name="Kim M.K."/>
        </authorList>
    </citation>
    <scope>NUCLEOTIDE SEQUENCE [LARGE SCALE GENOMIC DNA]</scope>
    <source>
        <strain evidence="15 16">KCTC 42655</strain>
    </source>
</reference>
<evidence type="ECO:0000256" key="8">
    <source>
        <dbReference type="ARBA" id="ARBA00023170"/>
    </source>
</evidence>
<accession>A0ABV2CP91</accession>
<name>A0ABV2CP91_9RHOO</name>
<keyword evidence="8 15" id="KW-0675">Receptor</keyword>
<dbReference type="SUPFAM" id="SSF56935">
    <property type="entry name" value="Porins"/>
    <property type="match status" value="1"/>
</dbReference>
<evidence type="ECO:0000259" key="14">
    <source>
        <dbReference type="Pfam" id="PF07715"/>
    </source>
</evidence>
<keyword evidence="9 10" id="KW-0998">Cell outer membrane</keyword>
<dbReference type="InterPro" id="IPR037066">
    <property type="entry name" value="Plug_dom_sf"/>
</dbReference>
<keyword evidence="5 10" id="KW-0812">Transmembrane</keyword>
<dbReference type="PANTHER" id="PTHR32552:SF74">
    <property type="entry name" value="HYDROXAMATE SIDEROPHORE RECEPTOR FHUE"/>
    <property type="match status" value="1"/>
</dbReference>
<dbReference type="Gene3D" id="2.40.170.20">
    <property type="entry name" value="TonB-dependent receptor, beta-barrel domain"/>
    <property type="match status" value="1"/>
</dbReference>
<keyword evidence="7 10" id="KW-0472">Membrane</keyword>
<dbReference type="RefSeq" id="WP_345925160.1">
    <property type="nucleotide sequence ID" value="NZ_JBDIVF010000002.1"/>
</dbReference>
<evidence type="ECO:0000256" key="5">
    <source>
        <dbReference type="ARBA" id="ARBA00022692"/>
    </source>
</evidence>
<evidence type="ECO:0000256" key="12">
    <source>
        <dbReference type="SAM" id="SignalP"/>
    </source>
</evidence>
<sequence>MTNSPRLLSAAVAACLTGSLHAQTTSSPASAPSPEASAPAAVTLAPVAVTAAGADQTPTEKRGGYAARSNTGVTGFALSQKDTPQSVSVVTRARMDDFKSTTANQVLDGVTGVTVQRYEEDRAYYTARGFDITNFQTDGIGLPMAFGLVEGDLDTALYDRVEVIRGANGLMSSTGNPSATVNFIRKRPTKEFQASASLGYGSWNTKRIDGDVSGSLIESGKLRGRLVAGAEDGDSYLDRYHKRKTFLSTLLEADVAPGTTLSGGYTLQNNRPTGVMWGGLPLTWADGTQTGFDRSKSTAPDWSYWQTKTQTLFTEARHVFDSGWQTTATLTRRESKQDAELLYVWGSPDQATGSGMGGTPSHYTLDGSQNQFDLRASGPFELFGREQEAIVGMGYARSTMKEYSGYASNPPSIDSIYTWNGSYPQLALDASSSGSDYWMRQRSLYAATRLDLVDRFKFIFGANNTRITSAGDNYGIDYGRANSATSPYAGVIYGITPRLSAYTSFNSIFTAQNQQSTSGSRLDPAKGYATEAGLKFESQDGQLNASAAVFRSRQDNLAEYVETVGTRDLYTGVDTHSQGYELEVAGQVLPSVQLSAGYSALSIRDGAGRVTRSYMPNHAMNAAVRWQASPALKLGAKMRWQGDTHSDVSDSSRVQQEAYAIFDLMAGYAFDRHFSVDLNVNNLTNQKYWNSVRWSQAYYGAPRSASVSLNWKY</sequence>
<dbReference type="Pfam" id="PF00593">
    <property type="entry name" value="TonB_dep_Rec_b-barrel"/>
    <property type="match status" value="1"/>
</dbReference>
<evidence type="ECO:0000256" key="9">
    <source>
        <dbReference type="ARBA" id="ARBA00023237"/>
    </source>
</evidence>
<keyword evidence="4 10" id="KW-1134">Transmembrane beta strand</keyword>
<evidence type="ECO:0000256" key="3">
    <source>
        <dbReference type="ARBA" id="ARBA00022448"/>
    </source>
</evidence>
<feature type="domain" description="TonB-dependent receptor-like beta-barrel" evidence="13">
    <location>
        <begin position="263"/>
        <end position="683"/>
    </location>
</feature>
<evidence type="ECO:0000313" key="16">
    <source>
        <dbReference type="Proteomes" id="UP001548590"/>
    </source>
</evidence>
<evidence type="ECO:0000256" key="1">
    <source>
        <dbReference type="ARBA" id="ARBA00004571"/>
    </source>
</evidence>
<keyword evidence="12" id="KW-0732">Signal</keyword>
<dbReference type="InterPro" id="IPR012910">
    <property type="entry name" value="Plug_dom"/>
</dbReference>
<dbReference type="InterPro" id="IPR010105">
    <property type="entry name" value="TonB_sidphr_rcpt"/>
</dbReference>
<dbReference type="Proteomes" id="UP001548590">
    <property type="component" value="Unassembled WGS sequence"/>
</dbReference>
<comment type="caution">
    <text evidence="15">The sequence shown here is derived from an EMBL/GenBank/DDBJ whole genome shotgun (WGS) entry which is preliminary data.</text>
</comment>
<dbReference type="NCBIfam" id="TIGR01783">
    <property type="entry name" value="TonB-siderophor"/>
    <property type="match status" value="1"/>
</dbReference>
<keyword evidence="16" id="KW-1185">Reference proteome</keyword>
<dbReference type="CDD" id="cd01347">
    <property type="entry name" value="ligand_gated_channel"/>
    <property type="match status" value="1"/>
</dbReference>
<comment type="subcellular location">
    <subcellularLocation>
        <location evidence="1 10">Cell outer membrane</location>
        <topology evidence="1 10">Multi-pass membrane protein</topology>
    </subcellularLocation>
</comment>
<keyword evidence="3 10" id="KW-0813">Transport</keyword>
<evidence type="ECO:0000313" key="15">
    <source>
        <dbReference type="EMBL" id="MET1489612.1"/>
    </source>
</evidence>
<feature type="chain" id="PRO_5046396415" evidence="12">
    <location>
        <begin position="23"/>
        <end position="713"/>
    </location>
</feature>
<evidence type="ECO:0000256" key="7">
    <source>
        <dbReference type="ARBA" id="ARBA00023136"/>
    </source>
</evidence>
<comment type="similarity">
    <text evidence="2 10 11">Belongs to the TonB-dependent receptor family.</text>
</comment>